<dbReference type="SUPFAM" id="SSF53822">
    <property type="entry name" value="Periplasmic binding protein-like I"/>
    <property type="match status" value="1"/>
</dbReference>
<dbReference type="CDD" id="cd06304">
    <property type="entry name" value="PBP1_BmpA_Med_PnrA-like"/>
    <property type="match status" value="1"/>
</dbReference>
<comment type="subcellular location">
    <subcellularLocation>
        <location evidence="1">Cell membrane</location>
        <topology evidence="1">Lipid-anchor</topology>
    </subcellularLocation>
</comment>
<evidence type="ECO:0000313" key="9">
    <source>
        <dbReference type="EMBL" id="RYB06769.1"/>
    </source>
</evidence>
<dbReference type="Proteomes" id="UP000289411">
    <property type="component" value="Unassembled WGS sequence"/>
</dbReference>
<dbReference type="InterPro" id="IPR050957">
    <property type="entry name" value="BMP_lipoprotein"/>
</dbReference>
<organism evidence="9 10">
    <name type="scientific">Lichenibacterium ramalinae</name>
    <dbReference type="NCBI Taxonomy" id="2316527"/>
    <lineage>
        <taxon>Bacteria</taxon>
        <taxon>Pseudomonadati</taxon>
        <taxon>Pseudomonadota</taxon>
        <taxon>Alphaproteobacteria</taxon>
        <taxon>Hyphomicrobiales</taxon>
        <taxon>Lichenihabitantaceae</taxon>
        <taxon>Lichenibacterium</taxon>
    </lineage>
</organism>
<feature type="region of interest" description="Disordered" evidence="7">
    <location>
        <begin position="1"/>
        <end position="26"/>
    </location>
</feature>
<keyword evidence="3" id="KW-1003">Cell membrane</keyword>
<dbReference type="EMBL" id="QYBC01000003">
    <property type="protein sequence ID" value="RYB06769.1"/>
    <property type="molecule type" value="Genomic_DNA"/>
</dbReference>
<dbReference type="Pfam" id="PF02608">
    <property type="entry name" value="Bmp"/>
    <property type="match status" value="1"/>
</dbReference>
<dbReference type="PANTHER" id="PTHR34296">
    <property type="entry name" value="TRANSCRIPTIONAL ACTIVATOR PROTEIN MED"/>
    <property type="match status" value="1"/>
</dbReference>
<reference evidence="9 10" key="2">
    <citation type="submission" date="2019-02" db="EMBL/GenBank/DDBJ databases">
        <title>'Lichenibacterium ramalinii' gen. nov. sp. nov., 'Lichenibacterium minor' gen. nov. sp. nov.</title>
        <authorList>
            <person name="Pankratov T."/>
        </authorList>
    </citation>
    <scope>NUCLEOTIDE SEQUENCE [LARGE SCALE GENOMIC DNA]</scope>
    <source>
        <strain evidence="9 10">RmlP001</strain>
    </source>
</reference>
<sequence length="383" mass="39136">MRSMSASNDTSPGADGLPRGTGWHADCCPSRRGGPEARENIIMYSPCPSTARSLMIVAASACALAGNAAAADAPKAAMLLPGSINDQSWNAIGYSGLMAIKALGFDVAYTENTPDSDDATAMEDYAQHGYSVVLGHSGRFLSAAQRVGPDYPKVQFIVGGGAAGQSPNVASIDYDNAAFGCQLGVLAARMSKSGKVGGVYGLEGLPNIVAQAGGFRLCAKTANPAIQVTIVYVKDMEDAAAAKEAALSLIADGADVLTGKLNAAQNGLVQAAKDKGVYVTGRDPSSVETAPKAVLTNVLEFWDQMYAKTAAQAKAGHLVSGFVRYGYNTADQTVGATLAYDKGAKFNPVVPAAVAAEVDGMGAKFASGALKIAPTPDDAKGGR</sequence>
<evidence type="ECO:0000256" key="3">
    <source>
        <dbReference type="ARBA" id="ARBA00022475"/>
    </source>
</evidence>
<comment type="similarity">
    <text evidence="2">Belongs to the BMP lipoprotein family.</text>
</comment>
<keyword evidence="4" id="KW-0732">Signal</keyword>
<feature type="compositionally biased region" description="Polar residues" evidence="7">
    <location>
        <begin position="1"/>
        <end position="11"/>
    </location>
</feature>
<dbReference type="Gene3D" id="3.40.50.2300">
    <property type="match status" value="2"/>
</dbReference>
<evidence type="ECO:0000256" key="6">
    <source>
        <dbReference type="ARBA" id="ARBA00023288"/>
    </source>
</evidence>
<evidence type="ECO:0000256" key="5">
    <source>
        <dbReference type="ARBA" id="ARBA00023136"/>
    </source>
</evidence>
<dbReference type="AlphaFoldDB" id="A0A4Q2RI14"/>
<proteinExistence type="inferred from homology"/>
<gene>
    <name evidence="9" type="ORF">D3272_05440</name>
</gene>
<keyword evidence="5" id="KW-0472">Membrane</keyword>
<accession>A0A4Q2RI14</accession>
<evidence type="ECO:0000259" key="8">
    <source>
        <dbReference type="Pfam" id="PF02608"/>
    </source>
</evidence>
<comment type="caution">
    <text evidence="9">The sequence shown here is derived from an EMBL/GenBank/DDBJ whole genome shotgun (WGS) entry which is preliminary data.</text>
</comment>
<dbReference type="InterPro" id="IPR003760">
    <property type="entry name" value="PnrA-like"/>
</dbReference>
<protein>
    <submittedName>
        <fullName evidence="9">BMP family ABC transporter substrate-binding protein</fullName>
    </submittedName>
</protein>
<keyword evidence="6" id="KW-0449">Lipoprotein</keyword>
<evidence type="ECO:0000313" key="10">
    <source>
        <dbReference type="Proteomes" id="UP000289411"/>
    </source>
</evidence>
<reference evidence="9 10" key="1">
    <citation type="submission" date="2018-09" db="EMBL/GenBank/DDBJ databases">
        <authorList>
            <person name="Grouzdev D.S."/>
            <person name="Krutkina M.S."/>
        </authorList>
    </citation>
    <scope>NUCLEOTIDE SEQUENCE [LARGE SCALE GENOMIC DNA]</scope>
    <source>
        <strain evidence="9 10">RmlP001</strain>
    </source>
</reference>
<feature type="domain" description="ABC transporter substrate-binding protein PnrA-like" evidence="8">
    <location>
        <begin position="74"/>
        <end position="327"/>
    </location>
</feature>
<dbReference type="GO" id="GO:0005886">
    <property type="term" value="C:plasma membrane"/>
    <property type="evidence" value="ECO:0007669"/>
    <property type="project" value="UniProtKB-SubCell"/>
</dbReference>
<keyword evidence="10" id="KW-1185">Reference proteome</keyword>
<name>A0A4Q2RI14_9HYPH</name>
<dbReference type="PANTHER" id="PTHR34296:SF2">
    <property type="entry name" value="ABC TRANSPORTER GUANOSINE-BINDING PROTEIN NUPN"/>
    <property type="match status" value="1"/>
</dbReference>
<evidence type="ECO:0000256" key="7">
    <source>
        <dbReference type="SAM" id="MobiDB-lite"/>
    </source>
</evidence>
<dbReference type="OrthoDB" id="9776364at2"/>
<dbReference type="InterPro" id="IPR028082">
    <property type="entry name" value="Peripla_BP_I"/>
</dbReference>
<evidence type="ECO:0000256" key="4">
    <source>
        <dbReference type="ARBA" id="ARBA00022729"/>
    </source>
</evidence>
<evidence type="ECO:0000256" key="2">
    <source>
        <dbReference type="ARBA" id="ARBA00008610"/>
    </source>
</evidence>
<evidence type="ECO:0000256" key="1">
    <source>
        <dbReference type="ARBA" id="ARBA00004193"/>
    </source>
</evidence>